<evidence type="ECO:0000256" key="7">
    <source>
        <dbReference type="SAM" id="MobiDB-lite"/>
    </source>
</evidence>
<accession>A0A484AUC6</accession>
<evidence type="ECO:0000256" key="8">
    <source>
        <dbReference type="SAM" id="Phobius"/>
    </source>
</evidence>
<dbReference type="Pfam" id="PF25870">
    <property type="entry name" value="WHD_UFL1_5th"/>
    <property type="match status" value="1"/>
</dbReference>
<name>A0A484AUC6_DRONA</name>
<dbReference type="PANTHER" id="PTHR31057">
    <property type="entry name" value="E3 UFM1-PROTEIN LIGASE 1"/>
    <property type="match status" value="1"/>
</dbReference>
<feature type="domain" description="E3 UFM1-protein ligase-like C-terminal" evidence="11">
    <location>
        <begin position="665"/>
        <end position="767"/>
    </location>
</feature>
<dbReference type="GO" id="GO:0061666">
    <property type="term" value="F:UFM1 ligase activity"/>
    <property type="evidence" value="ECO:0007669"/>
    <property type="project" value="InterPro"/>
</dbReference>
<evidence type="ECO:0000256" key="4">
    <source>
        <dbReference type="ARBA" id="ARBA00022679"/>
    </source>
</evidence>
<evidence type="ECO:0000256" key="3">
    <source>
        <dbReference type="ARBA" id="ARBA00014160"/>
    </source>
</evidence>
<evidence type="ECO:0000259" key="9">
    <source>
        <dbReference type="Pfam" id="PF09743"/>
    </source>
</evidence>
<dbReference type="InterPro" id="IPR056579">
    <property type="entry name" value="Ufl1_N"/>
</dbReference>
<comment type="function">
    <text evidence="1">E3 UFM1-protein ligase that mediates ufmylation of target proteins.</text>
</comment>
<dbReference type="InterPro" id="IPR056580">
    <property type="entry name" value="Ufl1_dom"/>
</dbReference>
<evidence type="ECO:0000256" key="2">
    <source>
        <dbReference type="ARBA" id="ARBA00010789"/>
    </source>
</evidence>
<keyword evidence="4" id="KW-0808">Transferase</keyword>
<protein>
    <recommendedName>
        <fullName evidence="3">E3 UFM1-protein ligase 1 homolog</fullName>
    </recommendedName>
    <alternativeName>
        <fullName evidence="6">E3 UFM1-protein transferase 1 homolog</fullName>
    </alternativeName>
</protein>
<proteinExistence type="inferred from homology"/>
<feature type="domain" description="E3 UFM1-protein ligase 1-like N-terminal" evidence="9">
    <location>
        <begin position="7"/>
        <end position="280"/>
    </location>
</feature>
<dbReference type="InterPro" id="IPR018611">
    <property type="entry name" value="Ufl1"/>
</dbReference>
<dbReference type="GO" id="GO:1990592">
    <property type="term" value="P:protein K69-linked ufmylation"/>
    <property type="evidence" value="ECO:0007669"/>
    <property type="project" value="TreeGrafter"/>
</dbReference>
<dbReference type="Proteomes" id="UP000295192">
    <property type="component" value="Unassembled WGS sequence"/>
</dbReference>
<dbReference type="GO" id="GO:0032434">
    <property type="term" value="P:regulation of proteasomal ubiquitin-dependent protein catabolic process"/>
    <property type="evidence" value="ECO:0007669"/>
    <property type="project" value="TreeGrafter"/>
</dbReference>
<dbReference type="InterPro" id="IPR056761">
    <property type="entry name" value="Ufl1-like_C"/>
</dbReference>
<feature type="transmembrane region" description="Helical" evidence="8">
    <location>
        <begin position="688"/>
        <end position="708"/>
    </location>
</feature>
<organism evidence="12 13">
    <name type="scientific">Drosophila navojoa</name>
    <name type="common">Fruit fly</name>
    <dbReference type="NCBI Taxonomy" id="7232"/>
    <lineage>
        <taxon>Eukaryota</taxon>
        <taxon>Metazoa</taxon>
        <taxon>Ecdysozoa</taxon>
        <taxon>Arthropoda</taxon>
        <taxon>Hexapoda</taxon>
        <taxon>Insecta</taxon>
        <taxon>Pterygota</taxon>
        <taxon>Neoptera</taxon>
        <taxon>Endopterygota</taxon>
        <taxon>Diptera</taxon>
        <taxon>Brachycera</taxon>
        <taxon>Muscomorpha</taxon>
        <taxon>Ephydroidea</taxon>
        <taxon>Drosophilidae</taxon>
        <taxon>Drosophila</taxon>
    </lineage>
</organism>
<dbReference type="AlphaFoldDB" id="A0A484AUC6"/>
<evidence type="ECO:0000256" key="6">
    <source>
        <dbReference type="ARBA" id="ARBA00030452"/>
    </source>
</evidence>
<keyword evidence="8" id="KW-0812">Transmembrane</keyword>
<dbReference type="GO" id="GO:0005789">
    <property type="term" value="C:endoplasmic reticulum membrane"/>
    <property type="evidence" value="ECO:0007669"/>
    <property type="project" value="TreeGrafter"/>
</dbReference>
<reference evidence="12 13" key="1">
    <citation type="journal article" date="2019" name="J. Hered.">
        <title>An Improved Genome Assembly for Drosophila navojoa, the Basal Species in the mojavensis Cluster.</title>
        <authorList>
            <person name="Vanderlinde T."/>
            <person name="Dupim E.G."/>
            <person name="Nazario-Yepiz N.O."/>
            <person name="Carvalho A.B."/>
        </authorList>
    </citation>
    <scope>NUCLEOTIDE SEQUENCE [LARGE SCALE GENOMIC DNA]</scope>
    <source>
        <strain evidence="12">Navoj_Jal97</strain>
        <tissue evidence="12">Whole organism</tissue>
    </source>
</reference>
<feature type="compositionally biased region" description="Basic residues" evidence="7">
    <location>
        <begin position="445"/>
        <end position="457"/>
    </location>
</feature>
<keyword evidence="13" id="KW-1185">Reference proteome</keyword>
<dbReference type="OMA" id="CILHASG"/>
<evidence type="ECO:0000259" key="10">
    <source>
        <dbReference type="Pfam" id="PF23659"/>
    </source>
</evidence>
<keyword evidence="5" id="KW-0833">Ubl conjugation pathway</keyword>
<dbReference type="GO" id="GO:0034976">
    <property type="term" value="P:response to endoplasmic reticulum stress"/>
    <property type="evidence" value="ECO:0007669"/>
    <property type="project" value="TreeGrafter"/>
</dbReference>
<comment type="caution">
    <text evidence="12">The sequence shown here is derived from an EMBL/GenBank/DDBJ whole genome shotgun (WGS) entry which is preliminary data.</text>
</comment>
<dbReference type="Pfam" id="PF23659">
    <property type="entry name" value="UFL1"/>
    <property type="match status" value="1"/>
</dbReference>
<dbReference type="STRING" id="7232.A0A484AUC6"/>
<dbReference type="OrthoDB" id="10258297at2759"/>
<evidence type="ECO:0000256" key="1">
    <source>
        <dbReference type="ARBA" id="ARBA00003950"/>
    </source>
</evidence>
<keyword evidence="8" id="KW-0472">Membrane</keyword>
<evidence type="ECO:0000259" key="11">
    <source>
        <dbReference type="Pfam" id="PF25041"/>
    </source>
</evidence>
<sequence>MSSDWDEIKRLAADFQKAQLTSTLQKLSERNCIEIVTLLLEKQLLDVVFTNDGKEYITPEHLEREIQDELYANGGRANLVEVSKTLNVDLSRIEAVAERIAAENPRIHLMLGQLIDEDYITHIAQEINEKLSQRGEISISDLTSQFDLPSEFLQHNVMEKHLGKTIKGRQDATNPRVFFTQAYIQRCKAKIRGALAAITKPTNVSVILQQINVQEKIFHSLLDEILPAGQVTSKQANAQYVPHIYAKTQAEWVNSFYKQNSFLEYEAINKLGISDAKSYIRKQFPNEQFLFLKRVALGAHLIELTVVSALNECSETKQYLDLATILPSNLSEEDIEEAFDAVMAQKHCNPSHFVYLQSIVFSQAYLTQLIQPCHDMAHALAKAAIDSGAYQQYIVEKTLAQKGSNSSANFDADDDGKVDKRDERRKKAASGKAGGGAQGRETKTKSTKKHQRGRGAAHNHDSDDDEETTQQSAGSTRKSVKPLELVKSSDIINRIKSTLEEEGLEHLAKPIAGLFVNQLNQAALAKAQELYEASPQTNRRQTHAAIQERVNTLLVDLRLYEKGIKLFNTETQTQLIKYLLKSLGNDICNELTLYVAAECSLSVKLTNLNVDQRIKLIQECDAQYRNALLEQNKALNKSIEDFELATEAVLKTCSMIIKKADKKKDRALIVSHKEKLMQQLSECREPALLLHLAVLILFTTITGCILHASGKFVSTILQHIRPTLSEAQNALLLRYHDLVLQMLQQGTTDSPESKSLNEQLQTLQGEVVDLAQNYSRVSVSKAD</sequence>
<dbReference type="Pfam" id="PF25041">
    <property type="entry name" value="UFL1_C"/>
    <property type="match status" value="1"/>
</dbReference>
<comment type="similarity">
    <text evidence="2">Belongs to the UFL1 family.</text>
</comment>
<evidence type="ECO:0000256" key="5">
    <source>
        <dbReference type="ARBA" id="ARBA00022786"/>
    </source>
</evidence>
<dbReference type="PANTHER" id="PTHR31057:SF0">
    <property type="entry name" value="E3 UFM1-PROTEIN LIGASE 1"/>
    <property type="match status" value="1"/>
</dbReference>
<evidence type="ECO:0000313" key="13">
    <source>
        <dbReference type="Proteomes" id="UP000295192"/>
    </source>
</evidence>
<feature type="region of interest" description="Disordered" evidence="7">
    <location>
        <begin position="404"/>
        <end position="480"/>
    </location>
</feature>
<gene>
    <name evidence="12" type="ORF">AWZ03_013925</name>
</gene>
<feature type="domain" description="E3 UFM1-protein ligase 1-like" evidence="10">
    <location>
        <begin position="543"/>
        <end position="659"/>
    </location>
</feature>
<dbReference type="EMBL" id="LSRL02000891">
    <property type="protein sequence ID" value="TDG39652.1"/>
    <property type="molecule type" value="Genomic_DNA"/>
</dbReference>
<keyword evidence="8" id="KW-1133">Transmembrane helix</keyword>
<dbReference type="Pfam" id="PF09743">
    <property type="entry name" value="E3_UFM1_ligase"/>
    <property type="match status" value="1"/>
</dbReference>
<evidence type="ECO:0000313" key="12">
    <source>
        <dbReference type="EMBL" id="TDG39652.1"/>
    </source>
</evidence>